<evidence type="ECO:0000256" key="5">
    <source>
        <dbReference type="ARBA" id="ARBA00022832"/>
    </source>
</evidence>
<comment type="subcellular location">
    <subcellularLocation>
        <location evidence="1">Membrane</location>
        <topology evidence="1">Multi-pass membrane protein</topology>
    </subcellularLocation>
</comment>
<protein>
    <recommendedName>
        <fullName evidence="10">Elongation of very long chain fatty acids protein</fullName>
        <ecNumber evidence="10">2.3.1.199</ecNumber>
    </recommendedName>
    <alternativeName>
        <fullName evidence="10">Very-long-chain 3-oxoacyl-CoA synthase</fullName>
    </alternativeName>
</protein>
<proteinExistence type="inferred from homology"/>
<keyword evidence="2 10" id="KW-0444">Lipid biosynthesis</keyword>
<comment type="catalytic activity">
    <reaction evidence="10">
        <text>a very-long-chain acyl-CoA + malonyl-CoA + H(+) = a very-long-chain 3-oxoacyl-CoA + CO2 + CoA</text>
        <dbReference type="Rhea" id="RHEA:32727"/>
        <dbReference type="ChEBI" id="CHEBI:15378"/>
        <dbReference type="ChEBI" id="CHEBI:16526"/>
        <dbReference type="ChEBI" id="CHEBI:57287"/>
        <dbReference type="ChEBI" id="CHEBI:57384"/>
        <dbReference type="ChEBI" id="CHEBI:90725"/>
        <dbReference type="ChEBI" id="CHEBI:90736"/>
        <dbReference type="EC" id="2.3.1.199"/>
    </reaction>
</comment>
<dbReference type="GO" id="GO:0030148">
    <property type="term" value="P:sphingolipid biosynthetic process"/>
    <property type="evidence" value="ECO:0007669"/>
    <property type="project" value="TreeGrafter"/>
</dbReference>
<dbReference type="EMBL" id="CAKOGL010000030">
    <property type="protein sequence ID" value="CAH2107720.1"/>
    <property type="molecule type" value="Genomic_DNA"/>
</dbReference>
<dbReference type="GO" id="GO:0042761">
    <property type="term" value="P:very long-chain fatty acid biosynthetic process"/>
    <property type="evidence" value="ECO:0007669"/>
    <property type="project" value="TreeGrafter"/>
</dbReference>
<organism evidence="11 12">
    <name type="scientific">Euphydryas editha</name>
    <name type="common">Edith's checkerspot</name>
    <dbReference type="NCBI Taxonomy" id="104508"/>
    <lineage>
        <taxon>Eukaryota</taxon>
        <taxon>Metazoa</taxon>
        <taxon>Ecdysozoa</taxon>
        <taxon>Arthropoda</taxon>
        <taxon>Hexapoda</taxon>
        <taxon>Insecta</taxon>
        <taxon>Pterygota</taxon>
        <taxon>Neoptera</taxon>
        <taxon>Endopterygota</taxon>
        <taxon>Lepidoptera</taxon>
        <taxon>Glossata</taxon>
        <taxon>Ditrysia</taxon>
        <taxon>Papilionoidea</taxon>
        <taxon>Nymphalidae</taxon>
        <taxon>Nymphalinae</taxon>
        <taxon>Euphydryas</taxon>
    </lineage>
</organism>
<feature type="transmembrane region" description="Helical" evidence="10">
    <location>
        <begin position="143"/>
        <end position="160"/>
    </location>
</feature>
<dbReference type="AlphaFoldDB" id="A0AAU9V6Q8"/>
<evidence type="ECO:0000313" key="11">
    <source>
        <dbReference type="EMBL" id="CAH2107720.1"/>
    </source>
</evidence>
<comment type="similarity">
    <text evidence="10">Belongs to the ELO family.</text>
</comment>
<dbReference type="GO" id="GO:0019367">
    <property type="term" value="P:fatty acid elongation, saturated fatty acid"/>
    <property type="evidence" value="ECO:0007669"/>
    <property type="project" value="TreeGrafter"/>
</dbReference>
<comment type="caution">
    <text evidence="11">The sequence shown here is derived from an EMBL/GenBank/DDBJ whole genome shotgun (WGS) entry which is preliminary data.</text>
</comment>
<keyword evidence="4 10" id="KW-0812">Transmembrane</keyword>
<feature type="transmembrane region" description="Helical" evidence="10">
    <location>
        <begin position="24"/>
        <end position="44"/>
    </location>
</feature>
<dbReference type="PANTHER" id="PTHR11157:SF103">
    <property type="entry name" value="ELONGATION OF VERY LONG CHAIN FATTY ACIDS PROTEIN"/>
    <property type="match status" value="1"/>
</dbReference>
<accession>A0AAU9V6Q8</accession>
<keyword evidence="7 10" id="KW-0443">Lipid metabolism</keyword>
<feature type="transmembrane region" description="Helical" evidence="10">
    <location>
        <begin position="108"/>
        <end position="131"/>
    </location>
</feature>
<feature type="transmembrane region" description="Helical" evidence="10">
    <location>
        <begin position="166"/>
        <end position="185"/>
    </location>
</feature>
<evidence type="ECO:0000256" key="7">
    <source>
        <dbReference type="ARBA" id="ARBA00023098"/>
    </source>
</evidence>
<gene>
    <name evidence="11" type="ORF">EEDITHA_LOCUS21722</name>
</gene>
<name>A0AAU9V6Q8_EUPED</name>
<reference evidence="11" key="1">
    <citation type="submission" date="2022-03" db="EMBL/GenBank/DDBJ databases">
        <authorList>
            <person name="Tunstrom K."/>
        </authorList>
    </citation>
    <scope>NUCLEOTIDE SEQUENCE</scope>
</reference>
<feature type="transmembrane region" description="Helical" evidence="10">
    <location>
        <begin position="206"/>
        <end position="223"/>
    </location>
</feature>
<dbReference type="Proteomes" id="UP001153954">
    <property type="component" value="Unassembled WGS sequence"/>
</dbReference>
<evidence type="ECO:0000256" key="1">
    <source>
        <dbReference type="ARBA" id="ARBA00004141"/>
    </source>
</evidence>
<dbReference type="GO" id="GO:0005789">
    <property type="term" value="C:endoplasmic reticulum membrane"/>
    <property type="evidence" value="ECO:0007669"/>
    <property type="project" value="TreeGrafter"/>
</dbReference>
<dbReference type="GO" id="GO:0034625">
    <property type="term" value="P:fatty acid elongation, monounsaturated fatty acid"/>
    <property type="evidence" value="ECO:0007669"/>
    <property type="project" value="TreeGrafter"/>
</dbReference>
<dbReference type="GO" id="GO:0009922">
    <property type="term" value="F:fatty acid elongase activity"/>
    <property type="evidence" value="ECO:0007669"/>
    <property type="project" value="UniProtKB-EC"/>
</dbReference>
<evidence type="ECO:0000256" key="8">
    <source>
        <dbReference type="ARBA" id="ARBA00023136"/>
    </source>
</evidence>
<keyword evidence="3 10" id="KW-0808">Transferase</keyword>
<evidence type="ECO:0000256" key="2">
    <source>
        <dbReference type="ARBA" id="ARBA00022516"/>
    </source>
</evidence>
<keyword evidence="9 10" id="KW-0275">Fatty acid biosynthesis</keyword>
<evidence type="ECO:0000256" key="10">
    <source>
        <dbReference type="RuleBase" id="RU361115"/>
    </source>
</evidence>
<evidence type="ECO:0000256" key="6">
    <source>
        <dbReference type="ARBA" id="ARBA00022989"/>
    </source>
</evidence>
<evidence type="ECO:0000256" key="3">
    <source>
        <dbReference type="ARBA" id="ARBA00022679"/>
    </source>
</evidence>
<keyword evidence="8 10" id="KW-0472">Membrane</keyword>
<evidence type="ECO:0000313" key="12">
    <source>
        <dbReference type="Proteomes" id="UP001153954"/>
    </source>
</evidence>
<dbReference type="InterPro" id="IPR002076">
    <property type="entry name" value="ELO_fam"/>
</dbReference>
<sequence>MSTEIELQFQEWDLNKSKYEETDFLPLMATPGPIAMILIAYLLFVLKIGPSIMSKRESFKLTKTLLLYNAIQVVFSAYLVQMNFKMILRYGLIPKTCYINNENYRKEMIYVMWMYFAAKVSELLDTVFFVLRKKDKQITFLHIYHHSTVLLTSWAFLKYWPSETLFFIGFINSLIHVFMYLYYGLTALGPRVSKFVFWKKYMTKMQMIQLASIIVHYIVAVQWSECPLTRGVATFIPFNTAVYLLLFLNFYWQNYKEGNKIQFVNTCNPSDKEA</sequence>
<evidence type="ECO:0000256" key="4">
    <source>
        <dbReference type="ARBA" id="ARBA00022692"/>
    </source>
</evidence>
<evidence type="ECO:0000256" key="9">
    <source>
        <dbReference type="ARBA" id="ARBA00023160"/>
    </source>
</evidence>
<keyword evidence="6 10" id="KW-1133">Transmembrane helix</keyword>
<keyword evidence="12" id="KW-1185">Reference proteome</keyword>
<feature type="transmembrane region" description="Helical" evidence="10">
    <location>
        <begin position="235"/>
        <end position="252"/>
    </location>
</feature>
<dbReference type="PANTHER" id="PTHR11157">
    <property type="entry name" value="FATTY ACID ACYL TRANSFERASE-RELATED"/>
    <property type="match status" value="1"/>
</dbReference>
<dbReference type="GO" id="GO:0034626">
    <property type="term" value="P:fatty acid elongation, polyunsaturated fatty acid"/>
    <property type="evidence" value="ECO:0007669"/>
    <property type="project" value="TreeGrafter"/>
</dbReference>
<feature type="transmembrane region" description="Helical" evidence="10">
    <location>
        <begin position="65"/>
        <end position="88"/>
    </location>
</feature>
<dbReference type="EC" id="2.3.1.199" evidence="10"/>
<keyword evidence="5 10" id="KW-0276">Fatty acid metabolism</keyword>
<dbReference type="Pfam" id="PF01151">
    <property type="entry name" value="ELO"/>
    <property type="match status" value="1"/>
</dbReference>